<feature type="compositionally biased region" description="Low complexity" evidence="2">
    <location>
        <begin position="368"/>
        <end position="408"/>
    </location>
</feature>
<evidence type="ECO:0000259" key="4">
    <source>
        <dbReference type="Pfam" id="PF03816"/>
    </source>
</evidence>
<dbReference type="AlphaFoldDB" id="A0A1I0UXZ3"/>
<proteinExistence type="inferred from homology"/>
<dbReference type="PANTHER" id="PTHR33392:SF6">
    <property type="entry name" value="POLYISOPRENYL-TEICHOIC ACID--PEPTIDOGLYCAN TEICHOIC ACID TRANSFERASE TAGU"/>
    <property type="match status" value="1"/>
</dbReference>
<reference evidence="5 6" key="1">
    <citation type="submission" date="2016-10" db="EMBL/GenBank/DDBJ databases">
        <authorList>
            <person name="de Groot N.N."/>
        </authorList>
    </citation>
    <scope>NUCLEOTIDE SEQUENCE [LARGE SCALE GENOMIC DNA]</scope>
    <source>
        <strain evidence="5 6">CGMCC 4.6945</strain>
    </source>
</reference>
<comment type="similarity">
    <text evidence="1">Belongs to the LytR/CpsA/Psr (LCP) family.</text>
</comment>
<accession>A0A1I0UXZ3</accession>
<dbReference type="InterPro" id="IPR050922">
    <property type="entry name" value="LytR/CpsA/Psr_CW_biosynth"/>
</dbReference>
<organism evidence="5 6">
    <name type="scientific">Cellulomonas marina</name>
    <dbReference type="NCBI Taxonomy" id="988821"/>
    <lineage>
        <taxon>Bacteria</taxon>
        <taxon>Bacillati</taxon>
        <taxon>Actinomycetota</taxon>
        <taxon>Actinomycetes</taxon>
        <taxon>Micrococcales</taxon>
        <taxon>Cellulomonadaceae</taxon>
        <taxon>Cellulomonas</taxon>
    </lineage>
</organism>
<dbReference type="Pfam" id="PF03816">
    <property type="entry name" value="LytR_cpsA_psr"/>
    <property type="match status" value="1"/>
</dbReference>
<keyword evidence="6" id="KW-1185">Reference proteome</keyword>
<evidence type="ECO:0000256" key="2">
    <source>
        <dbReference type="SAM" id="MobiDB-lite"/>
    </source>
</evidence>
<dbReference type="Proteomes" id="UP000199012">
    <property type="component" value="Unassembled WGS sequence"/>
</dbReference>
<feature type="domain" description="Cell envelope-related transcriptional attenuator" evidence="4">
    <location>
        <begin position="119"/>
        <end position="280"/>
    </location>
</feature>
<evidence type="ECO:0000256" key="1">
    <source>
        <dbReference type="ARBA" id="ARBA00006068"/>
    </source>
</evidence>
<feature type="region of interest" description="Disordered" evidence="2">
    <location>
        <begin position="368"/>
        <end position="423"/>
    </location>
</feature>
<evidence type="ECO:0000313" key="5">
    <source>
        <dbReference type="EMBL" id="SFA68969.1"/>
    </source>
</evidence>
<dbReference type="Gene3D" id="3.40.630.190">
    <property type="entry name" value="LCP protein"/>
    <property type="match status" value="1"/>
</dbReference>
<gene>
    <name evidence="5" type="ORF">SAMN05421867_1012</name>
</gene>
<evidence type="ECO:0000313" key="6">
    <source>
        <dbReference type="Proteomes" id="UP000199012"/>
    </source>
</evidence>
<keyword evidence="3" id="KW-0472">Membrane</keyword>
<dbReference type="STRING" id="988821.SAMN05421867_1012"/>
<protein>
    <submittedName>
        <fullName evidence="5">Cell envelope-related function transcriptional attenuator common domain-containing protein</fullName>
    </submittedName>
</protein>
<dbReference type="InterPro" id="IPR004474">
    <property type="entry name" value="LytR_CpsA_psr"/>
</dbReference>
<dbReference type="NCBIfam" id="TIGR00350">
    <property type="entry name" value="lytR_cpsA_psr"/>
    <property type="match status" value="1"/>
</dbReference>
<dbReference type="EMBL" id="FOKA01000001">
    <property type="protein sequence ID" value="SFA68969.1"/>
    <property type="molecule type" value="Genomic_DNA"/>
</dbReference>
<feature type="transmembrane region" description="Helical" evidence="3">
    <location>
        <begin position="32"/>
        <end position="56"/>
    </location>
</feature>
<keyword evidence="3" id="KW-1133">Transmembrane helix</keyword>
<evidence type="ECO:0000256" key="3">
    <source>
        <dbReference type="SAM" id="Phobius"/>
    </source>
</evidence>
<keyword evidence="3" id="KW-0812">Transmembrane</keyword>
<sequence length="423" mass="42930">MPSYHPAVTSRHVAPRRPRALRHARARSRHPLLRGAAVVATGVLAFAVAGTATVAANLQGNITSADVSDLVVPVDEPSTDATPDPQDASAGQALDILVMGSDERDGENAAIGGSVEGMRSDTTILVHVSADRSRAQLVSIPRDSLVEIPACTATNGQTSRPRTDLFNSAFATGADMGGDAASAAACAISAVQVNTGVTVDHYVVVDFVGFTKMVDALGGVTMCIPEDMSSPMAGLQLSAGVQTLDGTTALAFARARKGVGDGSDTSRLGRQQQLLAATLQGLLSKNFLTDTGQLIGFFDAATESLTTDPGLSSIADLTGLAFSLRGIDPASITFLTIPFGPAPSDPNRVVWTPEADAVWAAIAADQPLPSSEPAAPAAPATTDPAAPADPAASAPAAPEPTPTETKAAGQEAFTGADVTAVCS</sequence>
<dbReference type="PANTHER" id="PTHR33392">
    <property type="entry name" value="POLYISOPRENYL-TEICHOIC ACID--PEPTIDOGLYCAN TEICHOIC ACID TRANSFERASE TAGU"/>
    <property type="match status" value="1"/>
</dbReference>
<name>A0A1I0UXZ3_9CELL</name>